<dbReference type="SMART" id="SM00710">
    <property type="entry name" value="PbH1"/>
    <property type="match status" value="6"/>
</dbReference>
<feature type="chain" id="PRO_5043348247" description="Right handed beta helix domain-containing protein" evidence="2">
    <location>
        <begin position="25"/>
        <end position="466"/>
    </location>
</feature>
<protein>
    <recommendedName>
        <fullName evidence="5">Right handed beta helix domain-containing protein</fullName>
    </recommendedName>
</protein>
<keyword evidence="2" id="KW-0732">Signal</keyword>
<dbReference type="PANTHER" id="PTHR32158">
    <property type="entry name" value="RING-TYPE DOMAIN-CONTAINING PROTEIN"/>
    <property type="match status" value="1"/>
</dbReference>
<feature type="signal peptide" evidence="2">
    <location>
        <begin position="1"/>
        <end position="24"/>
    </location>
</feature>
<dbReference type="EMBL" id="CAUYUE010000012">
    <property type="protein sequence ID" value="CAK0785342.1"/>
    <property type="molecule type" value="Genomic_DNA"/>
</dbReference>
<dbReference type="SUPFAM" id="SSF51126">
    <property type="entry name" value="Pectin lyase-like"/>
    <property type="match status" value="2"/>
</dbReference>
<dbReference type="AlphaFoldDB" id="A0AAV1IDU6"/>
<keyword evidence="4" id="KW-1185">Reference proteome</keyword>
<comment type="caution">
    <text evidence="3">The sequence shown here is derived from an EMBL/GenBank/DDBJ whole genome shotgun (WGS) entry which is preliminary data.</text>
</comment>
<evidence type="ECO:0000256" key="2">
    <source>
        <dbReference type="SAM" id="SignalP"/>
    </source>
</evidence>
<reference evidence="3 4" key="1">
    <citation type="submission" date="2023-10" db="EMBL/GenBank/DDBJ databases">
        <authorList>
            <person name="Maclean D."/>
            <person name="Macfadyen A."/>
        </authorList>
    </citation>
    <scope>NUCLEOTIDE SEQUENCE [LARGE SCALE GENOMIC DNA]</scope>
</reference>
<organism evidence="3 4">
    <name type="scientific">Coccomyxa viridis</name>
    <dbReference type="NCBI Taxonomy" id="1274662"/>
    <lineage>
        <taxon>Eukaryota</taxon>
        <taxon>Viridiplantae</taxon>
        <taxon>Chlorophyta</taxon>
        <taxon>core chlorophytes</taxon>
        <taxon>Trebouxiophyceae</taxon>
        <taxon>Trebouxiophyceae incertae sedis</taxon>
        <taxon>Coccomyxaceae</taxon>
        <taxon>Coccomyxa</taxon>
    </lineage>
</organism>
<dbReference type="InterPro" id="IPR012334">
    <property type="entry name" value="Pectin_lyas_fold"/>
</dbReference>
<evidence type="ECO:0000313" key="4">
    <source>
        <dbReference type="Proteomes" id="UP001314263"/>
    </source>
</evidence>
<proteinExistence type="predicted"/>
<dbReference type="Proteomes" id="UP001314263">
    <property type="component" value="Unassembled WGS sequence"/>
</dbReference>
<dbReference type="InterPro" id="IPR006626">
    <property type="entry name" value="PbH1"/>
</dbReference>
<sequence length="466" mass="48049">MSRSRPSLATALVLLLSAVTRSSCERRLYQIADAPAPSGSLRTNAKQQESNGALSTTCSFSIKGSAAGAVRAQSLDEDGGSGEGPLLGANITCRGKQLTLIGGPLLDPFSASFQGVQYIKAVELPGATMVISDTDLAIEDSVFSGLSFFGDAALCVTNSNVTFVNVTFSSNNNSAAGAIYANDTSNITVLDSKFYANGGGQGGAISLWNSSLLVNGTTFYRNQGKGAGGAIAVRNASTIQIITSAFTENVAENGGAVYLETCGKASLADNTFTSNRANKQGGGLFQTKCSGQVRTSYFKMNVAPNGASVWQNDCQQIAHTGSRFDNNTAARGSSGIEMNQIGQADVAQCTFTTGRALKGAGLYLQGVTGTIKQCLFESNLADFGGAIFRGSANGVISGNVFNTNRATRIGGAIYDSHAKGDISGNTFAGNTAPSGSAIFRTVSSGDVSSNKRLQDSQVELDNPASN</sequence>
<gene>
    <name evidence="3" type="ORF">CVIRNUC_008549</name>
</gene>
<feature type="region of interest" description="Disordered" evidence="1">
    <location>
        <begin position="447"/>
        <end position="466"/>
    </location>
</feature>
<dbReference type="PANTHER" id="PTHR32158:SF21">
    <property type="match status" value="1"/>
</dbReference>
<evidence type="ECO:0000256" key="1">
    <source>
        <dbReference type="SAM" id="MobiDB-lite"/>
    </source>
</evidence>
<dbReference type="Gene3D" id="2.160.20.10">
    <property type="entry name" value="Single-stranded right-handed beta-helix, Pectin lyase-like"/>
    <property type="match status" value="1"/>
</dbReference>
<name>A0AAV1IDU6_9CHLO</name>
<evidence type="ECO:0000313" key="3">
    <source>
        <dbReference type="EMBL" id="CAK0785342.1"/>
    </source>
</evidence>
<accession>A0AAV1IDU6</accession>
<evidence type="ECO:0008006" key="5">
    <source>
        <dbReference type="Google" id="ProtNLM"/>
    </source>
</evidence>
<dbReference type="InterPro" id="IPR011050">
    <property type="entry name" value="Pectin_lyase_fold/virulence"/>
</dbReference>